<dbReference type="STRING" id="655015.B1812_19755"/>
<dbReference type="OrthoDB" id="7828598at2"/>
<evidence type="ECO:0000256" key="1">
    <source>
        <dbReference type="ARBA" id="ARBA00023125"/>
    </source>
</evidence>
<feature type="region of interest" description="Disordered" evidence="3">
    <location>
        <begin position="1"/>
        <end position="21"/>
    </location>
</feature>
<accession>A0A1W6MZF5</accession>
<dbReference type="EMBL" id="CP019948">
    <property type="protein sequence ID" value="ARN82943.1"/>
    <property type="molecule type" value="Genomic_DNA"/>
</dbReference>
<proteinExistence type="predicted"/>
<dbReference type="RefSeq" id="WP_085773083.1">
    <property type="nucleotide sequence ID" value="NZ_AP027149.1"/>
</dbReference>
<dbReference type="InterPro" id="IPR009057">
    <property type="entry name" value="Homeodomain-like_sf"/>
</dbReference>
<organism evidence="5 6">
    <name type="scientific">Methylocystis bryophila</name>
    <dbReference type="NCBI Taxonomy" id="655015"/>
    <lineage>
        <taxon>Bacteria</taxon>
        <taxon>Pseudomonadati</taxon>
        <taxon>Pseudomonadota</taxon>
        <taxon>Alphaproteobacteria</taxon>
        <taxon>Hyphomicrobiales</taxon>
        <taxon>Methylocystaceae</taxon>
        <taxon>Methylocystis</taxon>
    </lineage>
</organism>
<protein>
    <submittedName>
        <fullName evidence="5">TetR family transcriptional regulator</fullName>
    </submittedName>
</protein>
<dbReference type="InterPro" id="IPR001647">
    <property type="entry name" value="HTH_TetR"/>
</dbReference>
<sequence length="243" mass="26818">MSGEEKTTNETSAPKPAPKGGRDAIVDALLRLAARRDFGEITISDIAREAGVGLADFRDLFPSKGAVLGAFSRRIDRQVLSSATGEVDTHSARDRLHAVLTRRLEALEPHRDAIFAISEWASREPLSAAAFNREMVNSMRFMLEAADLDSEGAVGALKLQGLAIAWKRVIDAWRKDRPGENFHALAALDDALDNGEKIVDRVEDLARTTEPLRRLANRLFEGFNKGRGRARHDFDDEHPHAGM</sequence>
<evidence type="ECO:0000256" key="2">
    <source>
        <dbReference type="PROSITE-ProRule" id="PRU00335"/>
    </source>
</evidence>
<dbReference type="Gene3D" id="1.10.357.10">
    <property type="entry name" value="Tetracycline Repressor, domain 2"/>
    <property type="match status" value="1"/>
</dbReference>
<evidence type="ECO:0000313" key="5">
    <source>
        <dbReference type="EMBL" id="ARN82943.1"/>
    </source>
</evidence>
<dbReference type="AlphaFoldDB" id="A0A1W6MZF5"/>
<evidence type="ECO:0000259" key="4">
    <source>
        <dbReference type="PROSITE" id="PS50977"/>
    </source>
</evidence>
<keyword evidence="6" id="KW-1185">Reference proteome</keyword>
<name>A0A1W6MZF5_9HYPH</name>
<feature type="DNA-binding region" description="H-T-H motif" evidence="2">
    <location>
        <begin position="42"/>
        <end position="61"/>
    </location>
</feature>
<dbReference type="SUPFAM" id="SSF46689">
    <property type="entry name" value="Homeodomain-like"/>
    <property type="match status" value="1"/>
</dbReference>
<dbReference type="GO" id="GO:0003677">
    <property type="term" value="F:DNA binding"/>
    <property type="evidence" value="ECO:0007669"/>
    <property type="project" value="UniProtKB-UniRule"/>
</dbReference>
<feature type="domain" description="HTH tetR-type" evidence="4">
    <location>
        <begin position="19"/>
        <end position="79"/>
    </location>
</feature>
<keyword evidence="1 2" id="KW-0238">DNA-binding</keyword>
<gene>
    <name evidence="5" type="ORF">B1812_19755</name>
</gene>
<dbReference type="KEGG" id="mbry:B1812_19755"/>
<dbReference type="Pfam" id="PF00440">
    <property type="entry name" value="TetR_N"/>
    <property type="match status" value="1"/>
</dbReference>
<dbReference type="PROSITE" id="PS50977">
    <property type="entry name" value="HTH_TETR_2"/>
    <property type="match status" value="1"/>
</dbReference>
<evidence type="ECO:0000313" key="6">
    <source>
        <dbReference type="Proteomes" id="UP000193978"/>
    </source>
</evidence>
<reference evidence="5 6" key="1">
    <citation type="submission" date="2017-02" db="EMBL/GenBank/DDBJ databases">
        <authorList>
            <person name="Peterson S.W."/>
        </authorList>
    </citation>
    <scope>NUCLEOTIDE SEQUENCE [LARGE SCALE GENOMIC DNA]</scope>
    <source>
        <strain evidence="5 6">S285</strain>
    </source>
</reference>
<dbReference type="Proteomes" id="UP000193978">
    <property type="component" value="Chromosome"/>
</dbReference>
<evidence type="ECO:0000256" key="3">
    <source>
        <dbReference type="SAM" id="MobiDB-lite"/>
    </source>
</evidence>